<keyword evidence="7 13" id="KW-0479">Metal-binding</keyword>
<evidence type="ECO:0000256" key="8">
    <source>
        <dbReference type="ARBA" id="ARBA00022989"/>
    </source>
</evidence>
<evidence type="ECO:0000256" key="5">
    <source>
        <dbReference type="ARBA" id="ARBA00022617"/>
    </source>
</evidence>
<evidence type="ECO:0000256" key="7">
    <source>
        <dbReference type="ARBA" id="ARBA00022723"/>
    </source>
</evidence>
<accession>A0A8H5CTI7</accession>
<dbReference type="CDD" id="cd11069">
    <property type="entry name" value="CYP_FUM15-like"/>
    <property type="match status" value="1"/>
</dbReference>
<evidence type="ECO:0000256" key="13">
    <source>
        <dbReference type="PIRSR" id="PIRSR602401-1"/>
    </source>
</evidence>
<dbReference type="SUPFAM" id="SSF48264">
    <property type="entry name" value="Cytochrome P450"/>
    <property type="match status" value="1"/>
</dbReference>
<dbReference type="InterPro" id="IPR001128">
    <property type="entry name" value="Cyt_P450"/>
</dbReference>
<proteinExistence type="inferred from homology"/>
<evidence type="ECO:0000256" key="12">
    <source>
        <dbReference type="ARBA" id="ARBA00023136"/>
    </source>
</evidence>
<dbReference type="InterPro" id="IPR050121">
    <property type="entry name" value="Cytochrome_P450_monoxygenase"/>
</dbReference>
<evidence type="ECO:0000313" key="14">
    <source>
        <dbReference type="EMBL" id="KAF5347595.1"/>
    </source>
</evidence>
<comment type="similarity">
    <text evidence="4">Belongs to the cytochrome P450 family.</text>
</comment>
<organism evidence="14 15">
    <name type="scientific">Leucocoprinus leucothites</name>
    <dbReference type="NCBI Taxonomy" id="201217"/>
    <lineage>
        <taxon>Eukaryota</taxon>
        <taxon>Fungi</taxon>
        <taxon>Dikarya</taxon>
        <taxon>Basidiomycota</taxon>
        <taxon>Agaricomycotina</taxon>
        <taxon>Agaricomycetes</taxon>
        <taxon>Agaricomycetidae</taxon>
        <taxon>Agaricales</taxon>
        <taxon>Agaricineae</taxon>
        <taxon>Agaricaceae</taxon>
        <taxon>Leucocoprinus</taxon>
    </lineage>
</organism>
<evidence type="ECO:0008006" key="16">
    <source>
        <dbReference type="Google" id="ProtNLM"/>
    </source>
</evidence>
<keyword evidence="15" id="KW-1185">Reference proteome</keyword>
<name>A0A8H5CTI7_9AGAR</name>
<evidence type="ECO:0000256" key="3">
    <source>
        <dbReference type="ARBA" id="ARBA00004721"/>
    </source>
</evidence>
<dbReference type="Gene3D" id="1.10.630.10">
    <property type="entry name" value="Cytochrome P450"/>
    <property type="match status" value="1"/>
</dbReference>
<reference evidence="14 15" key="1">
    <citation type="journal article" date="2020" name="ISME J.">
        <title>Uncovering the hidden diversity of litter-decomposition mechanisms in mushroom-forming fungi.</title>
        <authorList>
            <person name="Floudas D."/>
            <person name="Bentzer J."/>
            <person name="Ahren D."/>
            <person name="Johansson T."/>
            <person name="Persson P."/>
            <person name="Tunlid A."/>
        </authorList>
    </citation>
    <scope>NUCLEOTIDE SEQUENCE [LARGE SCALE GENOMIC DNA]</scope>
    <source>
        <strain evidence="14 15">CBS 146.42</strain>
    </source>
</reference>
<dbReference type="GO" id="GO:0020037">
    <property type="term" value="F:heme binding"/>
    <property type="evidence" value="ECO:0007669"/>
    <property type="project" value="InterPro"/>
</dbReference>
<evidence type="ECO:0000256" key="1">
    <source>
        <dbReference type="ARBA" id="ARBA00001971"/>
    </source>
</evidence>
<comment type="subcellular location">
    <subcellularLocation>
        <location evidence="2">Membrane</location>
    </subcellularLocation>
</comment>
<keyword evidence="12" id="KW-0472">Membrane</keyword>
<keyword evidence="6" id="KW-0812">Transmembrane</keyword>
<dbReference type="PANTHER" id="PTHR24305:SF166">
    <property type="entry name" value="CYTOCHROME P450 12A4, MITOCHONDRIAL-RELATED"/>
    <property type="match status" value="1"/>
</dbReference>
<dbReference type="GO" id="GO:0016705">
    <property type="term" value="F:oxidoreductase activity, acting on paired donors, with incorporation or reduction of molecular oxygen"/>
    <property type="evidence" value="ECO:0007669"/>
    <property type="project" value="InterPro"/>
</dbReference>
<dbReference type="GO" id="GO:0005506">
    <property type="term" value="F:iron ion binding"/>
    <property type="evidence" value="ECO:0007669"/>
    <property type="project" value="InterPro"/>
</dbReference>
<gene>
    <name evidence="14" type="ORF">D9756_010703</name>
</gene>
<dbReference type="PANTHER" id="PTHR24305">
    <property type="entry name" value="CYTOCHROME P450"/>
    <property type="match status" value="1"/>
</dbReference>
<dbReference type="AlphaFoldDB" id="A0A8H5CTI7"/>
<comment type="cofactor">
    <cofactor evidence="1 13">
        <name>heme</name>
        <dbReference type="ChEBI" id="CHEBI:30413"/>
    </cofactor>
</comment>
<evidence type="ECO:0000256" key="10">
    <source>
        <dbReference type="ARBA" id="ARBA00023004"/>
    </source>
</evidence>
<feature type="binding site" description="axial binding residue" evidence="13">
    <location>
        <position position="471"/>
    </location>
    <ligand>
        <name>heme</name>
        <dbReference type="ChEBI" id="CHEBI:30413"/>
    </ligand>
    <ligandPart>
        <name>Fe</name>
        <dbReference type="ChEBI" id="CHEBI:18248"/>
    </ligandPart>
</feature>
<dbReference type="EMBL" id="JAACJO010000024">
    <property type="protein sequence ID" value="KAF5347595.1"/>
    <property type="molecule type" value="Genomic_DNA"/>
</dbReference>
<comment type="caution">
    <text evidence="14">The sequence shown here is derived from an EMBL/GenBank/DDBJ whole genome shotgun (WGS) entry which is preliminary data.</text>
</comment>
<evidence type="ECO:0000256" key="11">
    <source>
        <dbReference type="ARBA" id="ARBA00023033"/>
    </source>
</evidence>
<keyword evidence="9" id="KW-0560">Oxidoreductase</keyword>
<keyword evidence="5 13" id="KW-0349">Heme</keyword>
<dbReference type="OrthoDB" id="1470350at2759"/>
<dbReference type="GO" id="GO:0004497">
    <property type="term" value="F:monooxygenase activity"/>
    <property type="evidence" value="ECO:0007669"/>
    <property type="project" value="UniProtKB-KW"/>
</dbReference>
<dbReference type="PRINTS" id="PR00385">
    <property type="entry name" value="P450"/>
</dbReference>
<keyword evidence="10 13" id="KW-0408">Iron</keyword>
<dbReference type="GO" id="GO:0016020">
    <property type="term" value="C:membrane"/>
    <property type="evidence" value="ECO:0007669"/>
    <property type="project" value="UniProtKB-SubCell"/>
</dbReference>
<evidence type="ECO:0000256" key="4">
    <source>
        <dbReference type="ARBA" id="ARBA00010617"/>
    </source>
</evidence>
<protein>
    <recommendedName>
        <fullName evidence="16">Cytochrome P450</fullName>
    </recommendedName>
</protein>
<dbReference type="PRINTS" id="PR00463">
    <property type="entry name" value="EP450I"/>
</dbReference>
<dbReference type="Pfam" id="PF00067">
    <property type="entry name" value="p450"/>
    <property type="match status" value="1"/>
</dbReference>
<comment type="pathway">
    <text evidence="3">Secondary metabolite biosynthesis; terpenoid biosynthesis.</text>
</comment>
<evidence type="ECO:0000256" key="9">
    <source>
        <dbReference type="ARBA" id="ARBA00023002"/>
    </source>
</evidence>
<evidence type="ECO:0000256" key="2">
    <source>
        <dbReference type="ARBA" id="ARBA00004370"/>
    </source>
</evidence>
<keyword evidence="11" id="KW-0503">Monooxygenase</keyword>
<evidence type="ECO:0000256" key="6">
    <source>
        <dbReference type="ARBA" id="ARBA00022692"/>
    </source>
</evidence>
<evidence type="ECO:0000313" key="15">
    <source>
        <dbReference type="Proteomes" id="UP000559027"/>
    </source>
</evidence>
<dbReference type="Proteomes" id="UP000559027">
    <property type="component" value="Unassembled WGS sequence"/>
</dbReference>
<keyword evidence="8" id="KW-1133">Transmembrane helix</keyword>
<dbReference type="InterPro" id="IPR002401">
    <property type="entry name" value="Cyt_P450_E_grp-I"/>
</dbReference>
<dbReference type="InterPro" id="IPR036396">
    <property type="entry name" value="Cyt_P450_sf"/>
</dbReference>
<sequence>MFSLSTKLTALTVDILRSSLLVYVVVKVIKWIWTSFFARSSLRRIPGPPSQSWIKGNLGQLFNPKGLDFHQDLVDTYGGMVKVHGFFGDEQLYISDPRALQTIIQKEQDAFEETSVFLETNKVVFGPGLVATKGEQHRRQRKITASIFGAAQLRQVVPTFYDIAEKLTQVLVRDIDGNRTKNIDMNEWMSRVALESVGRTVLGYSFDPLDSMVNNPYTSAIKELIPTMFRLSLVRQFAPFLVQLGPPWLRRKLVELLPHDAVQKLKEINQLTWREEMHEGRLKDIITALVKANEKASDHEKLSEIELTGQMTVLIFGAQDTTSAALSRVLWQLSIRRDVQQKVRQEIQELQNRRGIDRLSYDDLLGLPWLDAVIKETLRLYPPVPFVRRSATRDCVVPYMHEGELSQVSVPPGTIIFVGIAGANRSELVWGSTAREWKPERWVSDLGITGEERLPGIYSGMMSFLGGQRSCIGYRFALVEMKIILSMLLTKFKFNATKAEIVWNLSQIISPAVRKQEGKDAAEEKGLPLLVEEIHSCVN</sequence>